<feature type="domain" description="Fibronectin type-III" evidence="2">
    <location>
        <begin position="420"/>
        <end position="522"/>
    </location>
</feature>
<dbReference type="SUPFAM" id="SSF49265">
    <property type="entry name" value="Fibronectin type III"/>
    <property type="match status" value="1"/>
</dbReference>
<dbReference type="SMART" id="SM00060">
    <property type="entry name" value="FN3"/>
    <property type="match status" value="1"/>
</dbReference>
<feature type="non-terminal residue" evidence="3">
    <location>
        <position position="1"/>
    </location>
</feature>
<evidence type="ECO:0000259" key="2">
    <source>
        <dbReference type="PROSITE" id="PS50853"/>
    </source>
</evidence>
<proteinExistence type="predicted"/>
<dbReference type="GO" id="GO:0061172">
    <property type="term" value="P:regulation of establishment of bipolar cell polarity"/>
    <property type="evidence" value="ECO:0007669"/>
    <property type="project" value="TreeGrafter"/>
</dbReference>
<evidence type="ECO:0000313" key="3">
    <source>
        <dbReference type="EMBL" id="CAF0768060.1"/>
    </source>
</evidence>
<dbReference type="SUPFAM" id="SSF48403">
    <property type="entry name" value="Ankyrin repeat"/>
    <property type="match status" value="1"/>
</dbReference>
<sequence>NDTHVEKRFVKSVTPTPTRKSNIKQRIRRFNSSIENRIFNIKQPNDTNYSHKSTSINKVQVKNQELIDEAKQLNENETLDKQTTEKETKSFLTPQLHSKFSNVCKNRKSMNNLYDTNSRATTENLGLKPNSLNKTNISDVNKIANNNSANLIDNNELFKKASYESKPIAKDAIKTSLKTVNKDKIESDVINVLAINTNTEPVTTSMTKTINSNENSDITTTTTITTTKTIVKLNDKRKSLSKRRNTISSITLINNSKANTTQAPNDTMVQTFSDKKMNKVMANEIMEISETSIFDIIEREVTELLRKKLIVTPQCINSINEYDLTPLDMALMLNNKEMITLLLKNGAIENPTLSDWNDRYDRICSRLSDLDSNLRNFLEEFDVSALDHEKIEEYDLILKDLDFKMRLTRRMKYFYENINYPGEVKNIALEINSPTSLMVRFEEPDNSEDVFIIKYLIEWSSSSTFEPLDGQIVLSFVDTSRKEYIISNLVMFKVYYVRVSCANIKGYGTYSLSDPSFGIPSYWRDGEFVQNKLSIQRKKLVDLDNEINLSKSNLEFVNPTLLNQLQKFSKSKKTTGLKRNLKTIFTLALATTSLNSSSYSSVNVNSLKFAKQIKKCSAYLVCVMHDGDKILTTLEDTFPMIEIDENYSFQNINSDFQFLVKLSFNWTDIDNFKTQIEQSITTSSLRFKYLTLCVIKQMQNLLEVNDLGRVYHNYIKNGSNGSVFFILVKKITTSLNQNLVKLNPIEKLLDKNTNFSNKEINDIKNSSINSNNFNKNNEDTAFLLKYLKLIIEYDINCNKKLSRGFYVAFLKLQSSIELIKVMVPFKIPNSLPCEKIRDNPNVSREEWNLLKSVKLDFDKLSINELNSIKCIKQILEAIDRLFKKFDICGDEMQNSRLITRELIEVNEDVTLLLICPTAEQTCIMQLTEDNNQLAPMKIHNDFEYIYLPVQLFEAVHLSAYDLEFIKNYVKISIKLELELFASNQFNREAFSNEEIEISKKILSLVGKYQRSLEDIWKESRWIINCINNARDKVNQQTQISISDIKNFLDKFTKEKSKKKHCKCNNFDLNNNNINKKNIYNHITQLPQVCNCENQNKNNLKIILSSIGLKNNSFNHIDSVLVEDEDLENFDHMKNILENYGSIEDLRGKNCDLCDDCRKNCVNCQKNKSQSSLNSIEFYQNGFNLDKICENESGLKTVNKLVSKLYISAPTTPSTPKNLSTEDLTGSILSIDYKLLNPKLSQNSFTSSACSVYSNSTNPVIKEHLIESPLSTSSSSGYYSSKNDSNLPSPSFAPKTASWQCLNINGASKNSNSKQLNIIVDFDTGLKIDLNFECTINGQTTCKDLIYHMIKKINSFIYSFNQINKGYGDGFTSDMNGNLISLVNDLDFKSSKRKSSIGSKEFGLIPSLDENLNLYFLVICLRNSFANEKILSNSYVLSNLKEPWSNGTFYLRNNPKVLPNNKRNLQQF</sequence>
<dbReference type="PANTHER" id="PTHR21437">
    <property type="entry name" value="WIDE AWAKE"/>
    <property type="match status" value="1"/>
</dbReference>
<evidence type="ECO:0000256" key="1">
    <source>
        <dbReference type="SAM" id="Coils"/>
    </source>
</evidence>
<organism evidence="3 4">
    <name type="scientific">Brachionus calyciflorus</name>
    <dbReference type="NCBI Taxonomy" id="104777"/>
    <lineage>
        <taxon>Eukaryota</taxon>
        <taxon>Metazoa</taxon>
        <taxon>Spiralia</taxon>
        <taxon>Gnathifera</taxon>
        <taxon>Rotifera</taxon>
        <taxon>Eurotatoria</taxon>
        <taxon>Monogononta</taxon>
        <taxon>Pseudotrocha</taxon>
        <taxon>Ploima</taxon>
        <taxon>Brachionidae</taxon>
        <taxon>Brachionus</taxon>
    </lineage>
</organism>
<keyword evidence="1" id="KW-0175">Coiled coil</keyword>
<reference evidence="3" key="1">
    <citation type="submission" date="2021-02" db="EMBL/GenBank/DDBJ databases">
        <authorList>
            <person name="Nowell W R."/>
        </authorList>
    </citation>
    <scope>NUCLEOTIDE SEQUENCE</scope>
    <source>
        <strain evidence="3">Ploen Becks lab</strain>
    </source>
</reference>
<dbReference type="InterPro" id="IPR036770">
    <property type="entry name" value="Ankyrin_rpt-contain_sf"/>
</dbReference>
<dbReference type="InterPro" id="IPR013783">
    <property type="entry name" value="Ig-like_fold"/>
</dbReference>
<dbReference type="PROSITE" id="PS50853">
    <property type="entry name" value="FN3"/>
    <property type="match status" value="1"/>
</dbReference>
<comment type="caution">
    <text evidence="3">The sequence shown here is derived from an EMBL/GenBank/DDBJ whole genome shotgun (WGS) entry which is preliminary data.</text>
</comment>
<dbReference type="GO" id="GO:0005819">
    <property type="term" value="C:spindle"/>
    <property type="evidence" value="ECO:0007669"/>
    <property type="project" value="TreeGrafter"/>
</dbReference>
<dbReference type="InterPro" id="IPR003961">
    <property type="entry name" value="FN3_dom"/>
</dbReference>
<dbReference type="Gene3D" id="2.60.40.10">
    <property type="entry name" value="Immunoglobulins"/>
    <property type="match status" value="1"/>
</dbReference>
<dbReference type="Gene3D" id="1.25.40.20">
    <property type="entry name" value="Ankyrin repeat-containing domain"/>
    <property type="match status" value="1"/>
</dbReference>
<dbReference type="CDD" id="cd00063">
    <property type="entry name" value="FN3"/>
    <property type="match status" value="1"/>
</dbReference>
<keyword evidence="4" id="KW-1185">Reference proteome</keyword>
<accession>A0A813QIB8</accession>
<dbReference type="EMBL" id="CAJNOC010000492">
    <property type="protein sequence ID" value="CAF0768060.1"/>
    <property type="molecule type" value="Genomic_DNA"/>
</dbReference>
<gene>
    <name evidence="3" type="ORF">OXX778_LOCUS4801</name>
</gene>
<dbReference type="InterPro" id="IPR036116">
    <property type="entry name" value="FN3_sf"/>
</dbReference>
<protein>
    <recommendedName>
        <fullName evidence="2">Fibronectin type-III domain-containing protein</fullName>
    </recommendedName>
</protein>
<dbReference type="Proteomes" id="UP000663879">
    <property type="component" value="Unassembled WGS sequence"/>
</dbReference>
<dbReference type="OrthoDB" id="2428204at2759"/>
<name>A0A813QIB8_9BILA</name>
<dbReference type="GO" id="GO:0000132">
    <property type="term" value="P:establishment of mitotic spindle orientation"/>
    <property type="evidence" value="ECO:0007669"/>
    <property type="project" value="TreeGrafter"/>
</dbReference>
<evidence type="ECO:0000313" key="4">
    <source>
        <dbReference type="Proteomes" id="UP000663879"/>
    </source>
</evidence>
<dbReference type="InterPro" id="IPR039269">
    <property type="entry name" value="ANKFN1"/>
</dbReference>
<feature type="coiled-coil region" evidence="1">
    <location>
        <begin position="56"/>
        <end position="87"/>
    </location>
</feature>
<dbReference type="PANTHER" id="PTHR21437:SF1">
    <property type="entry name" value="WIDE AWAKE"/>
    <property type="match status" value="1"/>
</dbReference>